<accession>A0A5E4WDA9</accession>
<organism evidence="1 2">
    <name type="scientific">Pandoraea anhela</name>
    <dbReference type="NCBI Taxonomy" id="2508295"/>
    <lineage>
        <taxon>Bacteria</taxon>
        <taxon>Pseudomonadati</taxon>
        <taxon>Pseudomonadota</taxon>
        <taxon>Betaproteobacteria</taxon>
        <taxon>Burkholderiales</taxon>
        <taxon>Burkholderiaceae</taxon>
        <taxon>Pandoraea</taxon>
    </lineage>
</organism>
<reference evidence="1 2" key="1">
    <citation type="submission" date="2019-08" db="EMBL/GenBank/DDBJ databases">
        <authorList>
            <person name="Peeters C."/>
        </authorList>
    </citation>
    <scope>NUCLEOTIDE SEQUENCE [LARGE SCALE GENOMIC DNA]</scope>
    <source>
        <strain evidence="1 2">LMG 31108</strain>
    </source>
</reference>
<dbReference type="InterPro" id="IPR036866">
    <property type="entry name" value="RibonucZ/Hydroxyglut_hydro"/>
</dbReference>
<keyword evidence="2" id="KW-1185">Reference proteome</keyword>
<sequence>MMLWPRQSAKVLRKTLICKIDTLTAFRDYPPLKPCIRMFGVDTRTFHARDFEQIQTQCRVFTVDVEASALKRVLTTVTPCARQWHNAFEAATATSSARQNTADNAMRAEIDFPRQAWLRIEFEYATQSTRSDGYYYQTFTTDTPQFIELKAAKIILGRSLEYATASMPNYDIRIPAHGASQLCAFHVGQGMCALLHDRSTGILIDAGVGTPIKRPDYHRGTIANDLTPKLQGLSHVSLVLSHMDSDHWRLLDWDPDLVSRISDIFVPEGVDYLPFKSRNFTPNVHAVSGTVRFRLSQAGDAEDWLVALRSNPQCKGDKNGECLVTLCRVRHQVALVSGDYSYGRLQNDCDLGTFFSGLTFDAVIVPDHGSGASAFAVPPSSACGTPQAFFSTGCHKGSIAASMRSLAAHAEAGYQSIVYPSCRDIRLATLLPSV</sequence>
<name>A0A5E4WDA9_9BURK</name>
<evidence type="ECO:0000313" key="2">
    <source>
        <dbReference type="Proteomes" id="UP000406256"/>
    </source>
</evidence>
<dbReference type="EMBL" id="CABPSB010000011">
    <property type="protein sequence ID" value="VVE21644.1"/>
    <property type="molecule type" value="Genomic_DNA"/>
</dbReference>
<dbReference type="SUPFAM" id="SSF56281">
    <property type="entry name" value="Metallo-hydrolase/oxidoreductase"/>
    <property type="match status" value="1"/>
</dbReference>
<gene>
    <name evidence="1" type="ORF">PAN31108_03159</name>
</gene>
<dbReference type="Gene3D" id="3.60.15.10">
    <property type="entry name" value="Ribonuclease Z/Hydroxyacylglutathione hydrolase-like"/>
    <property type="match status" value="1"/>
</dbReference>
<dbReference type="OrthoDB" id="418728at2"/>
<evidence type="ECO:0008006" key="3">
    <source>
        <dbReference type="Google" id="ProtNLM"/>
    </source>
</evidence>
<evidence type="ECO:0000313" key="1">
    <source>
        <dbReference type="EMBL" id="VVE21644.1"/>
    </source>
</evidence>
<dbReference type="Proteomes" id="UP000406256">
    <property type="component" value="Unassembled WGS sequence"/>
</dbReference>
<dbReference type="AlphaFoldDB" id="A0A5E4WDA9"/>
<proteinExistence type="predicted"/>
<dbReference type="RefSeq" id="WP_150669761.1">
    <property type="nucleotide sequence ID" value="NZ_CABPSB010000011.1"/>
</dbReference>
<protein>
    <recommendedName>
        <fullName evidence="3">Metallo-beta-lactamase domain-containing protein</fullName>
    </recommendedName>
</protein>